<dbReference type="Proteomes" id="UP000805193">
    <property type="component" value="Unassembled WGS sequence"/>
</dbReference>
<evidence type="ECO:0000313" key="2">
    <source>
        <dbReference type="Proteomes" id="UP000805193"/>
    </source>
</evidence>
<keyword evidence="2" id="KW-1185">Reference proteome</keyword>
<protein>
    <submittedName>
        <fullName evidence="1">Uncharacterized protein</fullName>
    </submittedName>
</protein>
<organism evidence="1 2">
    <name type="scientific">Ixodes persulcatus</name>
    <name type="common">Taiga tick</name>
    <dbReference type="NCBI Taxonomy" id="34615"/>
    <lineage>
        <taxon>Eukaryota</taxon>
        <taxon>Metazoa</taxon>
        <taxon>Ecdysozoa</taxon>
        <taxon>Arthropoda</taxon>
        <taxon>Chelicerata</taxon>
        <taxon>Arachnida</taxon>
        <taxon>Acari</taxon>
        <taxon>Parasitiformes</taxon>
        <taxon>Ixodida</taxon>
        <taxon>Ixodoidea</taxon>
        <taxon>Ixodidae</taxon>
        <taxon>Ixodinae</taxon>
        <taxon>Ixodes</taxon>
    </lineage>
</organism>
<gene>
    <name evidence="1" type="ORF">HPB47_019319</name>
</gene>
<reference evidence="1 2" key="1">
    <citation type="journal article" date="2020" name="Cell">
        <title>Large-Scale Comparative Analyses of Tick Genomes Elucidate Their Genetic Diversity and Vector Capacities.</title>
        <authorList>
            <consortium name="Tick Genome and Microbiome Consortium (TIGMIC)"/>
            <person name="Jia N."/>
            <person name="Wang J."/>
            <person name="Shi W."/>
            <person name="Du L."/>
            <person name="Sun Y."/>
            <person name="Zhan W."/>
            <person name="Jiang J.F."/>
            <person name="Wang Q."/>
            <person name="Zhang B."/>
            <person name="Ji P."/>
            <person name="Bell-Sakyi L."/>
            <person name="Cui X.M."/>
            <person name="Yuan T.T."/>
            <person name="Jiang B.G."/>
            <person name="Yang W.F."/>
            <person name="Lam T.T."/>
            <person name="Chang Q.C."/>
            <person name="Ding S.J."/>
            <person name="Wang X.J."/>
            <person name="Zhu J.G."/>
            <person name="Ruan X.D."/>
            <person name="Zhao L."/>
            <person name="Wei J.T."/>
            <person name="Ye R.Z."/>
            <person name="Que T.C."/>
            <person name="Du C.H."/>
            <person name="Zhou Y.H."/>
            <person name="Cheng J.X."/>
            <person name="Dai P.F."/>
            <person name="Guo W.B."/>
            <person name="Han X.H."/>
            <person name="Huang E.J."/>
            <person name="Li L.F."/>
            <person name="Wei W."/>
            <person name="Gao Y.C."/>
            <person name="Liu J.Z."/>
            <person name="Shao H.Z."/>
            <person name="Wang X."/>
            <person name="Wang C.C."/>
            <person name="Yang T.C."/>
            <person name="Huo Q.B."/>
            <person name="Li W."/>
            <person name="Chen H.Y."/>
            <person name="Chen S.E."/>
            <person name="Zhou L.G."/>
            <person name="Ni X.B."/>
            <person name="Tian J.H."/>
            <person name="Sheng Y."/>
            <person name="Liu T."/>
            <person name="Pan Y.S."/>
            <person name="Xia L.Y."/>
            <person name="Li J."/>
            <person name="Zhao F."/>
            <person name="Cao W.C."/>
        </authorList>
    </citation>
    <scope>NUCLEOTIDE SEQUENCE [LARGE SCALE GENOMIC DNA]</scope>
    <source>
        <strain evidence="1">Iper-2018</strain>
    </source>
</reference>
<dbReference type="EMBL" id="JABSTQ010008717">
    <property type="protein sequence ID" value="KAG0434151.1"/>
    <property type="molecule type" value="Genomic_DNA"/>
</dbReference>
<evidence type="ECO:0000313" key="1">
    <source>
        <dbReference type="EMBL" id="KAG0434151.1"/>
    </source>
</evidence>
<comment type="caution">
    <text evidence="1">The sequence shown here is derived from an EMBL/GenBank/DDBJ whole genome shotgun (WGS) entry which is preliminary data.</text>
</comment>
<sequence length="970" mass="106916">MGLLLGSRARPECEAAMTLQVRARSADGYSWRCGVWMTREVPKRKPVKVQCRGEVSVQSGSFFEGSHLTLPQLMKIIYLWCQNLPCAVIQRETDVASKTITDWTSLCREVVVNAVFTHSEMIGGQGVTVELVERMFGRRKYHRGYLGPDQWVFGGVERGSECCFLVPVDTRDAKTLLGLIAKLVRPKTRIITDCWAGYRKLADDARFTLLNVNHKLHFVDPNTGAHTNTVEGTWAHVKNSLPSGRRESHHFTGHLAKFMFWRREKARGSTDRFQSFVAAAAKIYSPDAARDLPYSAEDEDSDGPGNFDFVVFASGAPAEAVDLTNRVRLWLADGVRKMASAVAGFTRRYLFVAMVTARKADELLVAEERCGALIPALSRDPQQSARYTLISVEIRKGAPNSRFFLCPLKVVPSGNQSATAPVYDVPSDGDEFESGCDSCSSDPQSRITAEDAGSSGSNGEETTTNQPHADSSTSWEQTTERPPHMSEEHALTAGLRAFGTQTLPHSTTTKAAAVAMIIAFVAGEALSWQGLDNLLLMVNAFFAREQSVLPQSKYLFRKLFANEAKPPAVHFYCRSCNDLLEVSAEDGVCPTCGKSSKLKDAKKDGAFFIVLDIGKQLSRVIQNNKAALHEKLNQIASDRGATTSVIGDITQAKAYKKLQSSRTLEDSDLTLTVNTDGSPVFTSSGVSVWPIQFTVNELPVPQRFQHDFVFGKFVEGVKSMQPVPWQHEGTQHLSRAYILCCCVIAPARAFVLNLVLFNGCYGLRFLSFEDARRRTSAGALRDMKVALESSLVINGYKGPSPAVSLPDFDLLWEFAVAYMHSVLLGVIRQIAEILLSSVNSNERFYIEAARQIGPLWGHSAFVIESGNGRLVKLVTGANAVLSQIVERVFMAQQLDSFLASPLVPESGKDVCHRMLGYSKMVNFVSIEVNLTDQALKCCQRHGEAAPDPGQKDQLMPVTARLAPWRVQYPP</sequence>
<accession>A0AC60QIH5</accession>
<name>A0AC60QIH5_IXOPE</name>
<proteinExistence type="predicted"/>